<organism evidence="1 2">
    <name type="scientific">Cetraspora pellucida</name>
    <dbReference type="NCBI Taxonomy" id="1433469"/>
    <lineage>
        <taxon>Eukaryota</taxon>
        <taxon>Fungi</taxon>
        <taxon>Fungi incertae sedis</taxon>
        <taxon>Mucoromycota</taxon>
        <taxon>Glomeromycotina</taxon>
        <taxon>Glomeromycetes</taxon>
        <taxon>Diversisporales</taxon>
        <taxon>Gigasporaceae</taxon>
        <taxon>Cetraspora</taxon>
    </lineage>
</organism>
<gene>
    <name evidence="1" type="ORF">SPELUC_LOCUS14447</name>
</gene>
<accession>A0ACA9QHJ9</accession>
<sequence length="40" mass="4754">MSDDHIFQMNIEQKTAYQDIFDSVTKQESNSFFLNRPART</sequence>
<dbReference type="Proteomes" id="UP000789366">
    <property type="component" value="Unassembled WGS sequence"/>
</dbReference>
<feature type="non-terminal residue" evidence="1">
    <location>
        <position position="40"/>
    </location>
</feature>
<name>A0ACA9QHJ9_9GLOM</name>
<reference evidence="1" key="1">
    <citation type="submission" date="2021-06" db="EMBL/GenBank/DDBJ databases">
        <authorList>
            <person name="Kallberg Y."/>
            <person name="Tangrot J."/>
            <person name="Rosling A."/>
        </authorList>
    </citation>
    <scope>NUCLEOTIDE SEQUENCE</scope>
    <source>
        <strain evidence="1">28 12/20/2015</strain>
    </source>
</reference>
<comment type="caution">
    <text evidence="1">The sequence shown here is derived from an EMBL/GenBank/DDBJ whole genome shotgun (WGS) entry which is preliminary data.</text>
</comment>
<evidence type="ECO:0000313" key="1">
    <source>
        <dbReference type="EMBL" id="CAG8750583.1"/>
    </source>
</evidence>
<proteinExistence type="predicted"/>
<protein>
    <submittedName>
        <fullName evidence="1">12139_t:CDS:1</fullName>
    </submittedName>
</protein>
<evidence type="ECO:0000313" key="2">
    <source>
        <dbReference type="Proteomes" id="UP000789366"/>
    </source>
</evidence>
<dbReference type="EMBL" id="CAJVPW010042624">
    <property type="protein sequence ID" value="CAG8750583.1"/>
    <property type="molecule type" value="Genomic_DNA"/>
</dbReference>
<keyword evidence="2" id="KW-1185">Reference proteome</keyword>